<dbReference type="RefSeq" id="WP_380587607.1">
    <property type="nucleotide sequence ID" value="NZ_JBHSQJ010000118.1"/>
</dbReference>
<evidence type="ECO:0000256" key="1">
    <source>
        <dbReference type="SAM" id="MobiDB-lite"/>
    </source>
</evidence>
<protein>
    <recommendedName>
        <fullName evidence="4">DUF2946 domain-containing protein</fullName>
    </recommendedName>
</protein>
<accession>A0ABW1G8G9</accession>
<dbReference type="EMBL" id="JBHSQJ010000118">
    <property type="protein sequence ID" value="MFC5910437.1"/>
    <property type="molecule type" value="Genomic_DNA"/>
</dbReference>
<evidence type="ECO:0000313" key="2">
    <source>
        <dbReference type="EMBL" id="MFC5910437.1"/>
    </source>
</evidence>
<evidence type="ECO:0008006" key="4">
    <source>
        <dbReference type="Google" id="ProtNLM"/>
    </source>
</evidence>
<organism evidence="2 3">
    <name type="scientific">Streptacidiphilus monticola</name>
    <dbReference type="NCBI Taxonomy" id="2161674"/>
    <lineage>
        <taxon>Bacteria</taxon>
        <taxon>Bacillati</taxon>
        <taxon>Actinomycetota</taxon>
        <taxon>Actinomycetes</taxon>
        <taxon>Kitasatosporales</taxon>
        <taxon>Streptomycetaceae</taxon>
        <taxon>Streptacidiphilus</taxon>
    </lineage>
</organism>
<evidence type="ECO:0000313" key="3">
    <source>
        <dbReference type="Proteomes" id="UP001596174"/>
    </source>
</evidence>
<dbReference type="Proteomes" id="UP001596174">
    <property type="component" value="Unassembled WGS sequence"/>
</dbReference>
<name>A0ABW1G8G9_9ACTN</name>
<keyword evidence="3" id="KW-1185">Reference proteome</keyword>
<feature type="region of interest" description="Disordered" evidence="1">
    <location>
        <begin position="56"/>
        <end position="80"/>
    </location>
</feature>
<comment type="caution">
    <text evidence="2">The sequence shown here is derived from an EMBL/GenBank/DDBJ whole genome shotgun (WGS) entry which is preliminary data.</text>
</comment>
<sequence length="137" mass="13480">MAPGRGTAAARRALGPLLVLLAALAVLVHHDLTGSPAARAAGAHAGMAVAADMPRAQATSRVASPHMPGESGGHSGHSCALDGQMCAAQGVGHAFAPVVPAAVPAEPVLPPEPPRFTLAPATGPPSAPPDHTTVLRI</sequence>
<feature type="region of interest" description="Disordered" evidence="1">
    <location>
        <begin position="117"/>
        <end position="137"/>
    </location>
</feature>
<proteinExistence type="predicted"/>
<reference evidence="3" key="1">
    <citation type="journal article" date="2019" name="Int. J. Syst. Evol. Microbiol.">
        <title>The Global Catalogue of Microorganisms (GCM) 10K type strain sequencing project: providing services to taxonomists for standard genome sequencing and annotation.</title>
        <authorList>
            <consortium name="The Broad Institute Genomics Platform"/>
            <consortium name="The Broad Institute Genome Sequencing Center for Infectious Disease"/>
            <person name="Wu L."/>
            <person name="Ma J."/>
        </authorList>
    </citation>
    <scope>NUCLEOTIDE SEQUENCE [LARGE SCALE GENOMIC DNA]</scope>
    <source>
        <strain evidence="3">JCM 4816</strain>
    </source>
</reference>
<gene>
    <name evidence="2" type="ORF">ACFP3V_24860</name>
</gene>